<dbReference type="InterPro" id="IPR050177">
    <property type="entry name" value="Lipid_A_modif_metabolic_enz"/>
</dbReference>
<dbReference type="InterPro" id="IPR036291">
    <property type="entry name" value="NAD(P)-bd_dom_sf"/>
</dbReference>
<comment type="caution">
    <text evidence="2">The sequence shown here is derived from an EMBL/GenBank/DDBJ whole genome shotgun (WGS) entry which is preliminary data.</text>
</comment>
<accession>A0ABN1DAA5</accession>
<evidence type="ECO:0000313" key="2">
    <source>
        <dbReference type="EMBL" id="GAA0538494.1"/>
    </source>
</evidence>
<dbReference type="InterPro" id="IPR001509">
    <property type="entry name" value="Epimerase_deHydtase"/>
</dbReference>
<name>A0ABN1DAA5_9GAMM</name>
<dbReference type="SUPFAM" id="SSF51735">
    <property type="entry name" value="NAD(P)-binding Rossmann-fold domains"/>
    <property type="match status" value="1"/>
</dbReference>
<dbReference type="Proteomes" id="UP001501169">
    <property type="component" value="Unassembled WGS sequence"/>
</dbReference>
<dbReference type="PANTHER" id="PTHR43245">
    <property type="entry name" value="BIFUNCTIONAL POLYMYXIN RESISTANCE PROTEIN ARNA"/>
    <property type="match status" value="1"/>
</dbReference>
<evidence type="ECO:0000259" key="1">
    <source>
        <dbReference type="Pfam" id="PF01370"/>
    </source>
</evidence>
<organism evidence="2 3">
    <name type="scientific">Rheinheimera aquimaris</name>
    <dbReference type="NCBI Taxonomy" id="412437"/>
    <lineage>
        <taxon>Bacteria</taxon>
        <taxon>Pseudomonadati</taxon>
        <taxon>Pseudomonadota</taxon>
        <taxon>Gammaproteobacteria</taxon>
        <taxon>Chromatiales</taxon>
        <taxon>Chromatiaceae</taxon>
        <taxon>Rheinheimera</taxon>
    </lineage>
</organism>
<dbReference type="PANTHER" id="PTHR43245:SF58">
    <property type="entry name" value="BLL5923 PROTEIN"/>
    <property type="match status" value="1"/>
</dbReference>
<reference evidence="2 3" key="1">
    <citation type="journal article" date="2019" name="Int. J. Syst. Evol. Microbiol.">
        <title>The Global Catalogue of Microorganisms (GCM) 10K type strain sequencing project: providing services to taxonomists for standard genome sequencing and annotation.</title>
        <authorList>
            <consortium name="The Broad Institute Genomics Platform"/>
            <consortium name="The Broad Institute Genome Sequencing Center for Infectious Disease"/>
            <person name="Wu L."/>
            <person name="Ma J."/>
        </authorList>
    </citation>
    <scope>NUCLEOTIDE SEQUENCE [LARGE SCALE GENOMIC DNA]</scope>
    <source>
        <strain evidence="2 3">JCM 14331</strain>
    </source>
</reference>
<dbReference type="CDD" id="cd05232">
    <property type="entry name" value="UDP_G4E_4_SDR_e"/>
    <property type="match status" value="1"/>
</dbReference>
<keyword evidence="3" id="KW-1185">Reference proteome</keyword>
<dbReference type="Pfam" id="PF01370">
    <property type="entry name" value="Epimerase"/>
    <property type="match status" value="1"/>
</dbReference>
<dbReference type="Gene3D" id="3.40.50.720">
    <property type="entry name" value="NAD(P)-binding Rossmann-like Domain"/>
    <property type="match status" value="1"/>
</dbReference>
<dbReference type="EMBL" id="BAAAEO010000001">
    <property type="protein sequence ID" value="GAA0538494.1"/>
    <property type="molecule type" value="Genomic_DNA"/>
</dbReference>
<evidence type="ECO:0000313" key="3">
    <source>
        <dbReference type="Proteomes" id="UP001501169"/>
    </source>
</evidence>
<feature type="domain" description="NAD-dependent epimerase/dehydratase" evidence="1">
    <location>
        <begin position="3"/>
        <end position="224"/>
    </location>
</feature>
<sequence>MKIMLTGANGFIGRALMSYLIKHNHNVTAVFRDIKKAEGLNVPSLQTIPDFDIEQLRKLDFNGVTSVVHLAARAHVISDKVTNPLAEFRKVNTDATLNFARIAAAAGVKRFVFLSSVGVNGISNNKPFNIEQPAAPVEDYAQSKLEAEIGLRRITSETGIEAVIIRPPLVYGPGAPGNFGKLTQLAKKNLPLPLGAVYNKRSLVALDNLIDLIMTCIEHPKAANQTFLVSDDNDVSTTELLRMMTRAAGKHPRLLPVPVSWLTLAGKLIGKKAIVDRLCSNLQVDITHTKETLNWKPPVSMEEGIKRCFVNEVIC</sequence>
<proteinExistence type="predicted"/>
<protein>
    <submittedName>
        <fullName evidence="2">SDR family oxidoreductase</fullName>
    </submittedName>
</protein>
<dbReference type="RefSeq" id="WP_226765812.1">
    <property type="nucleotide sequence ID" value="NZ_BAAAEO010000001.1"/>
</dbReference>
<gene>
    <name evidence="2" type="ORF">GCM10009098_02520</name>
</gene>